<sequence>MAWLDVLLQERPHLQVVIKGLDDQSLHFVRGSEGDSNAEQALEKIAHMLQTPGAVQNLSAYTHVTFKKCGVKRALSPETKNYNINSNSNNNKPEMLEARTRLRTKLEPFEEVGVVMQYQHAETCRPNISLPILSQASAEASQAEPAASCIDNNSYNNNDCPRQQHGMPVSGLCFESRTENSPLACPPRPFTPGPEAGPAPPCQTSAEIKRRFFELAWAEASEHTTGNKSRPNLTEAELDRVRYTAELSFKGSRPQVRLQAPAVQSKSMRCCQRFGSDRFLFVTLLGRELPKAAFGPFLLCGRRFAYFIHKSKSSFGGEKGEVHGVGEKASMVLIFFAEKGVLLPEALEASAHSIREWHLPVAMAIADGMNIAKYIARFRLVFTQTSPAAELLPSEIEVQDDLQGSGPEAAELTDGCGLISARLMDHVAQQLGLGGRRLSALQVRIGPVKGMLVRHDGLPGRKVIVSRSMQKFGGVGYFSQCEPCQRVIEVHTAVLAEPDKPARTVELNYQVILVLQACGCPVDVFLRLERNFREATRVAALSPQALMQPGFLPSADSAFQHETSDLCRKIWAMAAAGMEPCQDHYFFKCVKRYVESKLKAQRDKRHLQCPDSWILKMVPDFTRQLLPHTVSVYPAGVGFVCGPVIVTRIPCAKPSDILVLEADDTLCGSPQAHENLAVMSAHASLTRSPASHCSGGDYDGDDLLVIRLPAIVSTFRPSPTTGGQQPIGEAELFQHCRQSMQDSSIPGRVNILWARHAELDLSEVGYFRQQTFWCAALQELALDAPKTGWKANLELLRSLESAQMPRWAPERWRGASPPDRFGLAVHDAQISKSAMGQLFALQEPSSWVEEFLAPSGPQDFKYPAGCSLAKIAQGDCGKQHLLEHRKTELLQLWREAVDIKKKELQPENRQGSHFFMHAVQKARDHCNTAIGRMGLSFEGFALLIYEDQGGEQDCWDFCFEELCALFAKDRMQQASLGALRREPLTVAWFLLRSNFLFNVVDFVVDLFVFMLIYTLCNCKVALGTAPVGLRASPASVPWIYSGLFLIFFNFLICCYLLLFVCFILCFTP</sequence>
<keyword evidence="1" id="KW-0694">RNA-binding</keyword>
<comment type="caution">
    <text evidence="4">The sequence shown here is derived from an EMBL/GenBank/DDBJ whole genome shotgun (WGS) entry which is preliminary data.</text>
</comment>
<keyword evidence="2" id="KW-1133">Transmembrane helix</keyword>
<organism evidence="4 5">
    <name type="scientific">Polarella glacialis</name>
    <name type="common">Dinoflagellate</name>
    <dbReference type="NCBI Taxonomy" id="89957"/>
    <lineage>
        <taxon>Eukaryota</taxon>
        <taxon>Sar</taxon>
        <taxon>Alveolata</taxon>
        <taxon>Dinophyceae</taxon>
        <taxon>Suessiales</taxon>
        <taxon>Suessiaceae</taxon>
        <taxon>Polarella</taxon>
    </lineage>
</organism>
<dbReference type="InterPro" id="IPR007855">
    <property type="entry name" value="RDRP"/>
</dbReference>
<feature type="transmembrane region" description="Helical" evidence="2">
    <location>
        <begin position="1038"/>
        <end position="1066"/>
    </location>
</feature>
<evidence type="ECO:0000313" key="5">
    <source>
        <dbReference type="Proteomes" id="UP000626109"/>
    </source>
</evidence>
<dbReference type="GO" id="GO:0003968">
    <property type="term" value="F:RNA-directed RNA polymerase activity"/>
    <property type="evidence" value="ECO:0007669"/>
    <property type="project" value="UniProtKB-KW"/>
</dbReference>
<reference evidence="4" key="1">
    <citation type="submission" date="2021-02" db="EMBL/GenBank/DDBJ databases">
        <authorList>
            <person name="Dougan E. K."/>
            <person name="Rhodes N."/>
            <person name="Thang M."/>
            <person name="Chan C."/>
        </authorList>
    </citation>
    <scope>NUCLEOTIDE SEQUENCE</scope>
</reference>
<dbReference type="EC" id="2.7.7.48" evidence="1"/>
<feature type="domain" description="RDRP core" evidence="3">
    <location>
        <begin position="256"/>
        <end position="839"/>
    </location>
</feature>
<protein>
    <recommendedName>
        <fullName evidence="1">RNA-dependent RNA polymerase</fullName>
        <ecNumber evidence="1">2.7.7.48</ecNumber>
    </recommendedName>
</protein>
<keyword evidence="2" id="KW-0812">Transmembrane</keyword>
<evidence type="ECO:0000313" key="4">
    <source>
        <dbReference type="EMBL" id="CAE8721078.1"/>
    </source>
</evidence>
<keyword evidence="1" id="KW-0548">Nucleotidyltransferase</keyword>
<dbReference type="GO" id="GO:0030422">
    <property type="term" value="P:siRNA processing"/>
    <property type="evidence" value="ECO:0007669"/>
    <property type="project" value="TreeGrafter"/>
</dbReference>
<comment type="similarity">
    <text evidence="1">Belongs to the RdRP family.</text>
</comment>
<keyword evidence="1" id="KW-0808">Transferase</keyword>
<keyword evidence="2" id="KW-0472">Membrane</keyword>
<proteinExistence type="inferred from homology"/>
<gene>
    <name evidence="4" type="ORF">PGLA2088_LOCUS41711</name>
</gene>
<dbReference type="PANTHER" id="PTHR23079">
    <property type="entry name" value="RNA-DEPENDENT RNA POLYMERASE"/>
    <property type="match status" value="1"/>
</dbReference>
<evidence type="ECO:0000256" key="2">
    <source>
        <dbReference type="SAM" id="Phobius"/>
    </source>
</evidence>
<dbReference type="PANTHER" id="PTHR23079:SF55">
    <property type="entry name" value="RNA-DIRECTED RNA POLYMERASE"/>
    <property type="match status" value="1"/>
</dbReference>
<evidence type="ECO:0000256" key="1">
    <source>
        <dbReference type="RuleBase" id="RU363098"/>
    </source>
</evidence>
<dbReference type="Proteomes" id="UP000626109">
    <property type="component" value="Unassembled WGS sequence"/>
</dbReference>
<evidence type="ECO:0000259" key="3">
    <source>
        <dbReference type="Pfam" id="PF05183"/>
    </source>
</evidence>
<name>A0A813L2D2_POLGL</name>
<comment type="catalytic activity">
    <reaction evidence="1">
        <text>RNA(n) + a ribonucleoside 5'-triphosphate = RNA(n+1) + diphosphate</text>
        <dbReference type="Rhea" id="RHEA:21248"/>
        <dbReference type="Rhea" id="RHEA-COMP:14527"/>
        <dbReference type="Rhea" id="RHEA-COMP:17342"/>
        <dbReference type="ChEBI" id="CHEBI:33019"/>
        <dbReference type="ChEBI" id="CHEBI:61557"/>
        <dbReference type="ChEBI" id="CHEBI:140395"/>
        <dbReference type="EC" id="2.7.7.48"/>
    </reaction>
</comment>
<feature type="transmembrane region" description="Helical" evidence="2">
    <location>
        <begin position="995"/>
        <end position="1015"/>
    </location>
</feature>
<dbReference type="Pfam" id="PF05183">
    <property type="entry name" value="RdRP"/>
    <property type="match status" value="1"/>
</dbReference>
<dbReference type="InterPro" id="IPR057596">
    <property type="entry name" value="RDRP_core"/>
</dbReference>
<dbReference type="AlphaFoldDB" id="A0A813L2D2"/>
<keyword evidence="1" id="KW-0696">RNA-directed RNA polymerase</keyword>
<dbReference type="GO" id="GO:0003723">
    <property type="term" value="F:RNA binding"/>
    <property type="evidence" value="ECO:0007669"/>
    <property type="project" value="UniProtKB-KW"/>
</dbReference>
<accession>A0A813L2D2</accession>
<dbReference type="GO" id="GO:0031380">
    <property type="term" value="C:nuclear RNA-directed RNA polymerase complex"/>
    <property type="evidence" value="ECO:0007669"/>
    <property type="project" value="TreeGrafter"/>
</dbReference>
<dbReference type="EMBL" id="CAJNNW010033960">
    <property type="protein sequence ID" value="CAE8721078.1"/>
    <property type="molecule type" value="Genomic_DNA"/>
</dbReference>